<accession>A0A243Q8Q9</accession>
<dbReference type="PANTHER" id="PTHR37314">
    <property type="entry name" value="SLR0142 PROTEIN"/>
    <property type="match status" value="1"/>
</dbReference>
<dbReference type="OrthoDB" id="3544269at2"/>
<feature type="transmembrane region" description="Helical" evidence="1">
    <location>
        <begin position="63"/>
        <end position="84"/>
    </location>
</feature>
<evidence type="ECO:0000313" key="2">
    <source>
        <dbReference type="EMBL" id="OUC77857.1"/>
    </source>
</evidence>
<keyword evidence="1" id="KW-0472">Membrane</keyword>
<dbReference type="Proteomes" id="UP000194632">
    <property type="component" value="Unassembled WGS sequence"/>
</dbReference>
<protein>
    <submittedName>
        <fullName evidence="2">DUF1275 family protein</fullName>
    </submittedName>
</protein>
<feature type="transmembrane region" description="Helical" evidence="1">
    <location>
        <begin position="198"/>
        <end position="217"/>
    </location>
</feature>
<dbReference type="STRING" id="417102.CA982_15565"/>
<reference evidence="2 3" key="1">
    <citation type="submission" date="2017-05" db="EMBL/GenBank/DDBJ databases">
        <title>Biotechnological potential of actinobacteria isolated from South African environments.</title>
        <authorList>
            <person name="Le Roes-Hill M."/>
            <person name="Prins A."/>
            <person name="Durrell K.A."/>
        </authorList>
    </citation>
    <scope>NUCLEOTIDE SEQUENCE [LARGE SCALE GENOMIC DNA]</scope>
    <source>
        <strain evidence="2">BS2</strain>
    </source>
</reference>
<dbReference type="EMBL" id="NGFO01000017">
    <property type="protein sequence ID" value="OUC77857.1"/>
    <property type="molecule type" value="Genomic_DNA"/>
</dbReference>
<dbReference type="AlphaFoldDB" id="A0A243Q8Q9"/>
<keyword evidence="3" id="KW-1185">Reference proteome</keyword>
<keyword evidence="1" id="KW-0812">Transmembrane</keyword>
<feature type="transmembrane region" description="Helical" evidence="1">
    <location>
        <begin position="20"/>
        <end position="43"/>
    </location>
</feature>
<name>A0A243Q8Q9_9ACTN</name>
<keyword evidence="1" id="KW-1133">Transmembrane helix</keyword>
<evidence type="ECO:0000313" key="3">
    <source>
        <dbReference type="Proteomes" id="UP000194632"/>
    </source>
</evidence>
<proteinExistence type="predicted"/>
<feature type="transmembrane region" description="Helical" evidence="1">
    <location>
        <begin position="170"/>
        <end position="192"/>
    </location>
</feature>
<feature type="transmembrane region" description="Helical" evidence="1">
    <location>
        <begin position="96"/>
        <end position="116"/>
    </location>
</feature>
<dbReference type="PANTHER" id="PTHR37314:SF4">
    <property type="entry name" value="UPF0700 TRANSMEMBRANE PROTEIN YOAK"/>
    <property type="match status" value="1"/>
</dbReference>
<dbReference type="Pfam" id="PF06912">
    <property type="entry name" value="DUF1275"/>
    <property type="match status" value="1"/>
</dbReference>
<comment type="caution">
    <text evidence="2">The sequence shown here is derived from an EMBL/GenBank/DDBJ whole genome shotgun (WGS) entry which is preliminary data.</text>
</comment>
<dbReference type="InterPro" id="IPR010699">
    <property type="entry name" value="DUF1275"/>
</dbReference>
<sequence>MPMAARLDRYLSSTHPDIAIAAALLFVAGLIDAIAFFVLKGSFVAFMSGNSTIMGASVAAGRWSTIALVAGLVVAFFGGAVSGAAISRWGGTRSPVWILVAVTVALLAGTVVALTASPTAGMIVVAVATGAINSALSHTSTVQGGLTYVTGTLVRSAHELVASLGTERPWAWVAVFWMWPVFVLGAVCGGFAEQHWGVAGLWVGVLLAACALLLRLAETSSRGNSRSNGTERAAG</sequence>
<evidence type="ECO:0000256" key="1">
    <source>
        <dbReference type="SAM" id="Phobius"/>
    </source>
</evidence>
<organism evidence="2 3">
    <name type="scientific">Gordonia lacunae</name>
    <dbReference type="NCBI Taxonomy" id="417102"/>
    <lineage>
        <taxon>Bacteria</taxon>
        <taxon>Bacillati</taxon>
        <taxon>Actinomycetota</taxon>
        <taxon>Actinomycetes</taxon>
        <taxon>Mycobacteriales</taxon>
        <taxon>Gordoniaceae</taxon>
        <taxon>Gordonia</taxon>
    </lineage>
</organism>
<gene>
    <name evidence="2" type="ORF">CA982_15565</name>
</gene>